<name>A0A379FLJ7_PRORE</name>
<evidence type="ECO:0000313" key="3">
    <source>
        <dbReference type="Proteomes" id="UP000254208"/>
    </source>
</evidence>
<dbReference type="RefSeq" id="WP_115166483.1">
    <property type="nucleotide sequence ID" value="NZ_CP077317.1"/>
</dbReference>
<keyword evidence="1" id="KW-1133">Transmembrane helix</keyword>
<evidence type="ECO:0008006" key="4">
    <source>
        <dbReference type="Google" id="ProtNLM"/>
    </source>
</evidence>
<evidence type="ECO:0000313" key="2">
    <source>
        <dbReference type="EMBL" id="SUC29557.1"/>
    </source>
</evidence>
<evidence type="ECO:0000256" key="1">
    <source>
        <dbReference type="SAM" id="Phobius"/>
    </source>
</evidence>
<sequence length="153" mass="17262">MSEEEDYDGSDDELAPMVDGLSGTLCIIILVSMVFIFSGMKSVEQYINYGELRFEKVQLDLKNKLLSFKGGIHLSNDETKLLSKEFKDSPGNKIILSGYIDKKISGSKEKNTYNLLYITSLIKSLGINKEIVLQQGASEHCPGWNSCIYWDYK</sequence>
<gene>
    <name evidence="2" type="ORF">NCTC11801_00460</name>
</gene>
<dbReference type="AlphaFoldDB" id="A0A379FLJ7"/>
<keyword evidence="1" id="KW-0472">Membrane</keyword>
<proteinExistence type="predicted"/>
<dbReference type="EMBL" id="UGTZ01000001">
    <property type="protein sequence ID" value="SUC29557.1"/>
    <property type="molecule type" value="Genomic_DNA"/>
</dbReference>
<keyword evidence="1" id="KW-0812">Transmembrane</keyword>
<accession>A0A379FLJ7</accession>
<reference evidence="2 3" key="1">
    <citation type="submission" date="2018-06" db="EMBL/GenBank/DDBJ databases">
        <authorList>
            <consortium name="Pathogen Informatics"/>
            <person name="Doyle S."/>
        </authorList>
    </citation>
    <scope>NUCLEOTIDE SEQUENCE [LARGE SCALE GENOMIC DNA]</scope>
    <source>
        <strain evidence="2 3">NCTC11801</strain>
    </source>
</reference>
<dbReference type="GeneID" id="93671582"/>
<organism evidence="2 3">
    <name type="scientific">Providencia rettgeri</name>
    <dbReference type="NCBI Taxonomy" id="587"/>
    <lineage>
        <taxon>Bacteria</taxon>
        <taxon>Pseudomonadati</taxon>
        <taxon>Pseudomonadota</taxon>
        <taxon>Gammaproteobacteria</taxon>
        <taxon>Enterobacterales</taxon>
        <taxon>Morganellaceae</taxon>
        <taxon>Providencia</taxon>
    </lineage>
</organism>
<dbReference type="Proteomes" id="UP000254208">
    <property type="component" value="Unassembled WGS sequence"/>
</dbReference>
<feature type="transmembrane region" description="Helical" evidence="1">
    <location>
        <begin position="20"/>
        <end position="40"/>
    </location>
</feature>
<protein>
    <recommendedName>
        <fullName evidence="4">OmpA-like domain-containing protein</fullName>
    </recommendedName>
</protein>